<feature type="region of interest" description="Disordered" evidence="1">
    <location>
        <begin position="345"/>
        <end position="415"/>
    </location>
</feature>
<evidence type="ECO:0000256" key="1">
    <source>
        <dbReference type="SAM" id="MobiDB-lite"/>
    </source>
</evidence>
<comment type="caution">
    <text evidence="2">The sequence shown here is derived from an EMBL/GenBank/DDBJ whole genome shotgun (WGS) entry which is preliminary data.</text>
</comment>
<feature type="region of interest" description="Disordered" evidence="1">
    <location>
        <begin position="1"/>
        <end position="68"/>
    </location>
</feature>
<reference evidence="2 3" key="1">
    <citation type="submission" date="2024-02" db="EMBL/GenBank/DDBJ databases">
        <title>A draft genome for the cacao thread blight pathogen Marasmius crinis-equi.</title>
        <authorList>
            <person name="Cohen S.P."/>
            <person name="Baruah I.K."/>
            <person name="Amoako-Attah I."/>
            <person name="Bukari Y."/>
            <person name="Meinhardt L.W."/>
            <person name="Bailey B.A."/>
        </authorList>
    </citation>
    <scope>NUCLEOTIDE SEQUENCE [LARGE SCALE GENOMIC DNA]</scope>
    <source>
        <strain evidence="2 3">GH-76</strain>
    </source>
</reference>
<gene>
    <name evidence="2" type="ORF">V5O48_016848</name>
</gene>
<name>A0ABR3EQJ9_9AGAR</name>
<evidence type="ECO:0000313" key="3">
    <source>
        <dbReference type="Proteomes" id="UP001465976"/>
    </source>
</evidence>
<sequence length="415" mass="44604">MSSQDQNDQNKGGKRSSDSNPSAGGNGEGSGLKKKQKGENEEGTAPNNTTETSGPIFPDPTAGHSRLSDARNVQSAWIHIFPLRQSGRLLTSDYAGVSIVFLRFIATKPQALKIVTKSESLDMNTNAGVVGLIKQEFGLDAINLVRVSGNQSTGYQYVVYHRARGIVAGELPKKRTALKKGLHLEFMSLENTGKWEHQSLEEEEQTTWVPFVVSVEGVYPHSLEEDVSKAVDALGDKTARGGKVNLVRISAHKMESAGVSMGEYRFQVVIRQGSKTEAALNAPGATISIEITRGASSYSARLGLAEACKYCGCWTHYHKDCPETRPSVLSSVVGWTWSSANRVVEPTEAGPSSNKKKAPPAKVAPAKGAKKAATKKAEKPAQASGSKSGKKGKGKAREEEEENEEEGSDDESEED</sequence>
<keyword evidence="3" id="KW-1185">Reference proteome</keyword>
<accession>A0ABR3EQJ9</accession>
<protein>
    <recommendedName>
        <fullName evidence="4">CCHC-type domain-containing protein</fullName>
    </recommendedName>
</protein>
<dbReference type="Proteomes" id="UP001465976">
    <property type="component" value="Unassembled WGS sequence"/>
</dbReference>
<dbReference type="EMBL" id="JBAHYK010002382">
    <property type="protein sequence ID" value="KAL0565181.1"/>
    <property type="molecule type" value="Genomic_DNA"/>
</dbReference>
<evidence type="ECO:0008006" key="4">
    <source>
        <dbReference type="Google" id="ProtNLM"/>
    </source>
</evidence>
<proteinExistence type="predicted"/>
<feature type="compositionally biased region" description="Polar residues" evidence="1">
    <location>
        <begin position="1"/>
        <end position="10"/>
    </location>
</feature>
<feature type="compositionally biased region" description="Acidic residues" evidence="1">
    <location>
        <begin position="399"/>
        <end position="415"/>
    </location>
</feature>
<evidence type="ECO:0000313" key="2">
    <source>
        <dbReference type="EMBL" id="KAL0565181.1"/>
    </source>
</evidence>
<organism evidence="2 3">
    <name type="scientific">Marasmius crinis-equi</name>
    <dbReference type="NCBI Taxonomy" id="585013"/>
    <lineage>
        <taxon>Eukaryota</taxon>
        <taxon>Fungi</taxon>
        <taxon>Dikarya</taxon>
        <taxon>Basidiomycota</taxon>
        <taxon>Agaricomycotina</taxon>
        <taxon>Agaricomycetes</taxon>
        <taxon>Agaricomycetidae</taxon>
        <taxon>Agaricales</taxon>
        <taxon>Marasmiineae</taxon>
        <taxon>Marasmiaceae</taxon>
        <taxon>Marasmius</taxon>
    </lineage>
</organism>